<reference evidence="1" key="1">
    <citation type="journal article" date="2013" name="PLoS ONE">
        <title>Direct detection of alternative open reading frames translation products in human significantly expands the proteome.</title>
        <authorList>
            <person name="Vanderperre B."/>
            <person name="Lucier J.-F."/>
            <person name="Motard J."/>
            <person name="Tremblay G."/>
            <person name="Vanderperre S."/>
            <person name="Wisztorski M."/>
            <person name="Salzet M."/>
            <person name="Boisvert F.-M."/>
            <person name="Roucou X."/>
        </authorList>
    </citation>
    <scope>NUCLEOTIDE SEQUENCE</scope>
</reference>
<name>L8E9X8_HUMAN</name>
<sequence length="52" mass="5731">MEEGLQPVHSQGPILMGQGLNMHVSVALEQVRLGLIEGLRPRPLRCQCPPED</sequence>
<evidence type="ECO:0000313" key="1">
    <source>
        <dbReference type="EMBL" id="CCQ43153.1"/>
    </source>
</evidence>
<dbReference type="ChiTaRS" id="CSPG4">
    <property type="organism name" value="human"/>
</dbReference>
<proteinExistence type="predicted"/>
<organism evidence="1">
    <name type="scientific">Homo sapiens</name>
    <name type="common">Human</name>
    <dbReference type="NCBI Taxonomy" id="9606"/>
    <lineage>
        <taxon>Eukaryota</taxon>
        <taxon>Metazoa</taxon>
        <taxon>Chordata</taxon>
        <taxon>Craniata</taxon>
        <taxon>Vertebrata</taxon>
        <taxon>Euteleostomi</taxon>
        <taxon>Mammalia</taxon>
        <taxon>Eutheria</taxon>
        <taxon>Euarchontoglires</taxon>
        <taxon>Primates</taxon>
        <taxon>Haplorrhini</taxon>
        <taxon>Catarrhini</taxon>
        <taxon>Hominidae</taxon>
        <taxon>Homo</taxon>
    </lineage>
</organism>
<dbReference type="EMBL" id="HF583656">
    <property type="protein sequence ID" value="CCQ43153.1"/>
    <property type="molecule type" value="Genomic_DNA"/>
</dbReference>
<protein>
    <submittedName>
        <fullName evidence="1">Alternative protein CSPG4</fullName>
    </submittedName>
</protein>
<accession>L8E9X8</accession>
<dbReference type="OrthoDB" id="9026019at2759"/>
<gene>
    <name evidence="1" type="primary">CSPG4</name>
</gene>
<dbReference type="AlphaFoldDB" id="L8E9X8"/>